<proteinExistence type="predicted"/>
<name>A0A2U0UBQ7_9BACT</name>
<dbReference type="Gene3D" id="3.90.470.20">
    <property type="entry name" value="4'-phosphopantetheinyl transferase domain"/>
    <property type="match status" value="1"/>
</dbReference>
<protein>
    <submittedName>
        <fullName evidence="3">4'-phosphopantetheinyl transferase superfamily protein</fullName>
    </submittedName>
</protein>
<dbReference type="InterPro" id="IPR008278">
    <property type="entry name" value="4-PPantetheinyl_Trfase_dom"/>
</dbReference>
<dbReference type="AlphaFoldDB" id="A0A2U0UBQ7"/>
<organism evidence="3 4">
    <name type="scientific">Hallella colorans</name>
    <dbReference type="NCBI Taxonomy" id="1703337"/>
    <lineage>
        <taxon>Bacteria</taxon>
        <taxon>Pseudomonadati</taxon>
        <taxon>Bacteroidota</taxon>
        <taxon>Bacteroidia</taxon>
        <taxon>Bacteroidales</taxon>
        <taxon>Prevotellaceae</taxon>
        <taxon>Hallella</taxon>
    </lineage>
</organism>
<evidence type="ECO:0000313" key="3">
    <source>
        <dbReference type="EMBL" id="PVX55070.1"/>
    </source>
</evidence>
<dbReference type="GO" id="GO:0000287">
    <property type="term" value="F:magnesium ion binding"/>
    <property type="evidence" value="ECO:0007669"/>
    <property type="project" value="InterPro"/>
</dbReference>
<dbReference type="Pfam" id="PF01648">
    <property type="entry name" value="ACPS"/>
    <property type="match status" value="1"/>
</dbReference>
<dbReference type="RefSeq" id="WP_116616266.1">
    <property type="nucleotide sequence ID" value="NZ_QENY01000007.1"/>
</dbReference>
<dbReference type="EMBL" id="QENY01000007">
    <property type="protein sequence ID" value="PVX55070.1"/>
    <property type="molecule type" value="Genomic_DNA"/>
</dbReference>
<evidence type="ECO:0000313" key="4">
    <source>
        <dbReference type="Proteomes" id="UP000245870"/>
    </source>
</evidence>
<comment type="caution">
    <text evidence="3">The sequence shown here is derived from an EMBL/GenBank/DDBJ whole genome shotgun (WGS) entry which is preliminary data.</text>
</comment>
<evidence type="ECO:0000259" key="2">
    <source>
        <dbReference type="Pfam" id="PF01648"/>
    </source>
</evidence>
<accession>A0A2U0UBQ7</accession>
<keyword evidence="1 3" id="KW-0808">Transferase</keyword>
<keyword evidence="4" id="KW-1185">Reference proteome</keyword>
<dbReference type="OrthoDB" id="1190494at2"/>
<dbReference type="InterPro" id="IPR037143">
    <property type="entry name" value="4-PPantetheinyl_Trfase_dom_sf"/>
</dbReference>
<dbReference type="GO" id="GO:0008897">
    <property type="term" value="F:holo-[acyl-carrier-protein] synthase activity"/>
    <property type="evidence" value="ECO:0007669"/>
    <property type="project" value="InterPro"/>
</dbReference>
<evidence type="ECO:0000256" key="1">
    <source>
        <dbReference type="ARBA" id="ARBA00022679"/>
    </source>
</evidence>
<reference evidence="3 4" key="1">
    <citation type="submission" date="2018-05" db="EMBL/GenBank/DDBJ databases">
        <title>Genomic Encyclopedia of Type Strains, Phase IV (KMG-IV): sequencing the most valuable type-strain genomes for metagenomic binning, comparative biology and taxonomic classification.</title>
        <authorList>
            <person name="Goeker M."/>
        </authorList>
    </citation>
    <scope>NUCLEOTIDE SEQUENCE [LARGE SCALE GENOMIC DNA]</scope>
    <source>
        <strain evidence="3 4">DSM 100333</strain>
    </source>
</reference>
<sequence length="204" mass="23633">MPLYRDEKLKNDVRLCIWKMTELVTDLPMPPNLDITSIHSNTRRKEILTIYALLHHATGSPLELIKHDHTGRPVLQNAEISISHTKGWAAIVLSRHSIVGVDIEYFSDRVNRVTSRFIRTDENMPTLQARLVNWCAKETVFKVCVGEDLQYFDMRLKPFDVQSNGSVYVENLKQPKTIKVHYELNNDFVLTYAIAEDTTHHTKF</sequence>
<gene>
    <name evidence="3" type="ORF">C7379_10745</name>
</gene>
<dbReference type="Proteomes" id="UP000245870">
    <property type="component" value="Unassembled WGS sequence"/>
</dbReference>
<dbReference type="SUPFAM" id="SSF56214">
    <property type="entry name" value="4'-phosphopantetheinyl transferase"/>
    <property type="match status" value="2"/>
</dbReference>
<feature type="domain" description="4'-phosphopantetheinyl transferase" evidence="2">
    <location>
        <begin position="99"/>
        <end position="193"/>
    </location>
</feature>